<evidence type="ECO:0000256" key="1">
    <source>
        <dbReference type="ARBA" id="ARBA00006754"/>
    </source>
</evidence>
<dbReference type="InterPro" id="IPR042070">
    <property type="entry name" value="PucR_C-HTH_sf"/>
</dbReference>
<gene>
    <name evidence="4" type="ORF">SAMN04490239_8681</name>
</gene>
<dbReference type="Proteomes" id="UP000183561">
    <property type="component" value="Unassembled WGS sequence"/>
</dbReference>
<proteinExistence type="inferred from homology"/>
<dbReference type="AlphaFoldDB" id="A0A1H5BHD4"/>
<accession>A0A1H5BHD4</accession>
<evidence type="ECO:0000259" key="2">
    <source>
        <dbReference type="Pfam" id="PF13556"/>
    </source>
</evidence>
<name>A0A1H5BHD4_9NOCA</name>
<dbReference type="Pfam" id="PF17853">
    <property type="entry name" value="GGDEF_2"/>
    <property type="match status" value="1"/>
</dbReference>
<dbReference type="PANTHER" id="PTHR33744">
    <property type="entry name" value="CARBOHYDRATE DIACID REGULATOR"/>
    <property type="match status" value="1"/>
</dbReference>
<organism evidence="4 5">
    <name type="scientific">Rhodococcus koreensis</name>
    <dbReference type="NCBI Taxonomy" id="99653"/>
    <lineage>
        <taxon>Bacteria</taxon>
        <taxon>Bacillati</taxon>
        <taxon>Actinomycetota</taxon>
        <taxon>Actinomycetes</taxon>
        <taxon>Mycobacteriales</taxon>
        <taxon>Nocardiaceae</taxon>
        <taxon>Rhodococcus</taxon>
    </lineage>
</organism>
<reference evidence="5" key="1">
    <citation type="submission" date="2016-10" db="EMBL/GenBank/DDBJ databases">
        <authorList>
            <person name="Varghese N."/>
            <person name="Submissions S."/>
        </authorList>
    </citation>
    <scope>NUCLEOTIDE SEQUENCE [LARGE SCALE GENOMIC DNA]</scope>
    <source>
        <strain evidence="5">DSM 44498</strain>
    </source>
</reference>
<dbReference type="InterPro" id="IPR041522">
    <property type="entry name" value="CdaR_GGDEF"/>
</dbReference>
<dbReference type="InterPro" id="IPR051448">
    <property type="entry name" value="CdaR-like_regulators"/>
</dbReference>
<feature type="domain" description="CdaR GGDEF-like" evidence="3">
    <location>
        <begin position="303"/>
        <end position="428"/>
    </location>
</feature>
<feature type="domain" description="PucR C-terminal helix-turn-helix" evidence="2">
    <location>
        <begin position="492"/>
        <end position="547"/>
    </location>
</feature>
<dbReference type="Gene3D" id="1.10.10.2840">
    <property type="entry name" value="PucR C-terminal helix-turn-helix domain"/>
    <property type="match status" value="1"/>
</dbReference>
<dbReference type="InterPro" id="IPR025736">
    <property type="entry name" value="PucR_C-HTH_dom"/>
</dbReference>
<protein>
    <submittedName>
        <fullName evidence="4">PucR C-terminal helix-turn-helix domain-containing protein</fullName>
    </submittedName>
</protein>
<keyword evidence="5" id="KW-1185">Reference proteome</keyword>
<dbReference type="Pfam" id="PF13556">
    <property type="entry name" value="HTH_30"/>
    <property type="match status" value="1"/>
</dbReference>
<evidence type="ECO:0000313" key="4">
    <source>
        <dbReference type="EMBL" id="SED53658.1"/>
    </source>
</evidence>
<sequence>MFQMDRTEESSPHRDTTPAPIALSAWNRLVQEDLLHVNPTAENLRRPVADVQLYDALDDQANVRNTVVLAMGVSCGSAGFERILVHAADGEAAAVIVKARGTPIEDLRAASSRHDVPVLVVGDDADWTRLIAMARTAVAGAAVDSVSGVRLGDLFAFANAVASITNGAASIVDPSGRILGYSTVPGQPIDDLRRETTLTLQERTPPALDADFKVVYSSTAALFVQSPSGIADRLALAVRAGGELLGSIWIIDPGGERRQPALDALDRLAPLAGLHMLHARSASDFTERRNADLMRTLMDDPARASFAAAQLGLEFTDGFAIAAFALTHPNGGSLDAMREQHRLLQLVTVTCNVQFRSAYSALIDSVVYALLPCAGDSPRAAHRRVIRDIGSYATTISAHPVVSAVGGIAEQISELPRSRTEALRTLRYLMHHQSVTRENPTPRAPAAAVFEDYWTELNLLEIGKYITEKHLDKFDVIDAIRAYDATHHTDFLITLRAYFDSNANVSKAADRMHVHGNTIRYRITRLAEEFQIDFDNPTTRLWLWLRLVSTDLM</sequence>
<dbReference type="PANTHER" id="PTHR33744:SF17">
    <property type="entry name" value="CONSERVED PROTEIN"/>
    <property type="match status" value="1"/>
</dbReference>
<dbReference type="EMBL" id="FNSV01000005">
    <property type="protein sequence ID" value="SED53658.1"/>
    <property type="molecule type" value="Genomic_DNA"/>
</dbReference>
<evidence type="ECO:0000313" key="5">
    <source>
        <dbReference type="Proteomes" id="UP000183561"/>
    </source>
</evidence>
<comment type="similarity">
    <text evidence="1">Belongs to the CdaR family.</text>
</comment>
<evidence type="ECO:0000259" key="3">
    <source>
        <dbReference type="Pfam" id="PF17853"/>
    </source>
</evidence>